<accession>A0A1V3XVR3</accession>
<evidence type="ECO:0000313" key="2">
    <source>
        <dbReference type="EMBL" id="OOK82591.1"/>
    </source>
</evidence>
<reference evidence="2 3" key="1">
    <citation type="submission" date="2017-02" db="EMBL/GenBank/DDBJ databases">
        <title>Complete genome sequences of Mycobacterium kansasii strains isolated from rhesus macaques.</title>
        <authorList>
            <person name="Panda A."/>
            <person name="Nagaraj S."/>
            <person name="Zhao X."/>
            <person name="Tettelin H."/>
            <person name="Detolla L.J."/>
        </authorList>
    </citation>
    <scope>NUCLEOTIDE SEQUENCE [LARGE SCALE GENOMIC DNA]</scope>
    <source>
        <strain evidence="2 3">11-3813</strain>
    </source>
</reference>
<evidence type="ECO:0000313" key="3">
    <source>
        <dbReference type="Proteomes" id="UP000189229"/>
    </source>
</evidence>
<organism evidence="2 3">
    <name type="scientific">Mycobacterium kansasii</name>
    <dbReference type="NCBI Taxonomy" id="1768"/>
    <lineage>
        <taxon>Bacteria</taxon>
        <taxon>Bacillati</taxon>
        <taxon>Actinomycetota</taxon>
        <taxon>Actinomycetes</taxon>
        <taxon>Mycobacteriales</taxon>
        <taxon>Mycobacteriaceae</taxon>
        <taxon>Mycobacterium</taxon>
    </lineage>
</organism>
<gene>
    <name evidence="2" type="ORF">BZL30_0220</name>
</gene>
<dbReference type="EMBL" id="MVBM01000001">
    <property type="protein sequence ID" value="OOK82591.1"/>
    <property type="molecule type" value="Genomic_DNA"/>
</dbReference>
<evidence type="ECO:0000256" key="1">
    <source>
        <dbReference type="SAM" id="MobiDB-lite"/>
    </source>
</evidence>
<name>A0A1V3XVR3_MYCKA</name>
<feature type="region of interest" description="Disordered" evidence="1">
    <location>
        <begin position="39"/>
        <end position="59"/>
    </location>
</feature>
<proteinExistence type="predicted"/>
<protein>
    <submittedName>
        <fullName evidence="2">Uncharacterized protein</fullName>
    </submittedName>
</protein>
<dbReference type="Proteomes" id="UP000189229">
    <property type="component" value="Unassembled WGS sequence"/>
</dbReference>
<dbReference type="AlphaFoldDB" id="A0A1V3XVR3"/>
<comment type="caution">
    <text evidence="2">The sequence shown here is derived from an EMBL/GenBank/DDBJ whole genome shotgun (WGS) entry which is preliminary data.</text>
</comment>
<sequence>MPARCRISSQQHEPVSLPAMYGSSRGEFPHNAATAVLGSTQTSRRAHLPARPSWQHWGQ</sequence>